<organism evidence="6 7">
    <name type="scientific">Paenibacillus radicis</name>
    <name type="common">ex Xue et al. 2023</name>
    <dbReference type="NCBI Taxonomy" id="2972489"/>
    <lineage>
        <taxon>Bacteria</taxon>
        <taxon>Bacillati</taxon>
        <taxon>Bacillota</taxon>
        <taxon>Bacilli</taxon>
        <taxon>Bacillales</taxon>
        <taxon>Paenibacillaceae</taxon>
        <taxon>Paenibacillus</taxon>
    </lineage>
</organism>
<comment type="caution">
    <text evidence="6">The sequence shown here is derived from an EMBL/GenBank/DDBJ whole genome shotgun (WGS) entry which is preliminary data.</text>
</comment>
<dbReference type="PANTHER" id="PTHR43280">
    <property type="entry name" value="ARAC-FAMILY TRANSCRIPTIONAL REGULATOR"/>
    <property type="match status" value="1"/>
</dbReference>
<dbReference type="Pfam" id="PF17853">
    <property type="entry name" value="GGDEF_2"/>
    <property type="match status" value="1"/>
</dbReference>
<dbReference type="RefSeq" id="WP_258211455.1">
    <property type="nucleotide sequence ID" value="NZ_JANQBD010000001.1"/>
</dbReference>
<keyword evidence="4" id="KW-0472">Membrane</keyword>
<keyword evidence="4" id="KW-0812">Transmembrane</keyword>
<dbReference type="InterPro" id="IPR041522">
    <property type="entry name" value="CdaR_GGDEF"/>
</dbReference>
<dbReference type="PANTHER" id="PTHR43280:SF28">
    <property type="entry name" value="HTH-TYPE TRANSCRIPTIONAL ACTIVATOR RHAS"/>
    <property type="match status" value="1"/>
</dbReference>
<evidence type="ECO:0000256" key="4">
    <source>
        <dbReference type="SAM" id="Phobius"/>
    </source>
</evidence>
<dbReference type="PROSITE" id="PS01124">
    <property type="entry name" value="HTH_ARAC_FAMILY_2"/>
    <property type="match status" value="1"/>
</dbReference>
<dbReference type="Gene3D" id="3.30.450.20">
    <property type="entry name" value="PAS domain"/>
    <property type="match status" value="1"/>
</dbReference>
<dbReference type="SUPFAM" id="SSF46689">
    <property type="entry name" value="Homeodomain-like"/>
    <property type="match status" value="2"/>
</dbReference>
<gene>
    <name evidence="6" type="ORF">NV381_01365</name>
</gene>
<dbReference type="Pfam" id="PF12833">
    <property type="entry name" value="HTH_18"/>
    <property type="match status" value="1"/>
</dbReference>
<keyword evidence="4" id="KW-1133">Transmembrane helix</keyword>
<protein>
    <submittedName>
        <fullName evidence="6">Helix-turn-helix domain-containing protein</fullName>
    </submittedName>
</protein>
<evidence type="ECO:0000256" key="2">
    <source>
        <dbReference type="ARBA" id="ARBA00023125"/>
    </source>
</evidence>
<evidence type="ECO:0000313" key="7">
    <source>
        <dbReference type="Proteomes" id="UP001300012"/>
    </source>
</evidence>
<sequence>MLKGRFFRNSLILILLISSIPGFIIGFIVYWMGGERLENEMLQLHKNQILQRAANIDDQFSYIEQSLAHWAFDPKFNSSLLTTNFFKDFEVARDVTKTLGVMQGSTPLARQAELFVNGVKPIRFSPEYDVIQSSILMNSYSQMLASGQLAFWISLDTDPAQDGVKDLTLVHKLPGVDFEPFGALLVRINADKVSGLLKTLTPYNVGETFIMETSGNVLVTSTGVSKEALFDEALRNEVLHRDSRSGSFLYEWKKTTYTVSYGAFSRIGTDWIYVSASPINAITKPVVIISRLILFVSGSALLLAFLLSWLASRRIYSPIDRLVRLLAANKLFAGNMNEQNDEFKMIEKEWLHLSRESTTLQNRLEQQLPHVKEGFLLQLVQGFLYSYSEEDLKERMRNLDWMVDERLFLVMHIQLTGFENLTGRFSQGDEGLITFAAANMIEELAVNRWEQANVINFHDLSVGLLIMVPADQSYRMELHAFSDELMQAINHILKLQVSVTIGKAAYSVVQIPLCYEEAKQALSYRNFENENQMIDLEMLEVVEESDELRYPFVLEREIIQLIRTGRQQEAETTIAAFLEALRERGAKEIDIQQSMLQLLGSILHAIRHSGMDPNRVYKSVNLYEQLTQIREPQKMIKWFNGKVIQPFVMELEARSDVQIKKVIESAMIYLQNQYMNDISLDSCADHTGLNPVALSKTFKQVTGKNFIDYLTELRMGKAKELLVDTELKINDVAVQVGYQHSYFNRIFKKQEGITPSQYREMARKT</sequence>
<dbReference type="Gene3D" id="1.10.10.60">
    <property type="entry name" value="Homeodomain-like"/>
    <property type="match status" value="2"/>
</dbReference>
<dbReference type="InterPro" id="IPR009057">
    <property type="entry name" value="Homeodomain-like_sf"/>
</dbReference>
<evidence type="ECO:0000256" key="3">
    <source>
        <dbReference type="ARBA" id="ARBA00023163"/>
    </source>
</evidence>
<feature type="transmembrane region" description="Helical" evidence="4">
    <location>
        <begin position="12"/>
        <end position="33"/>
    </location>
</feature>
<keyword evidence="7" id="KW-1185">Reference proteome</keyword>
<name>A0ABT1YAR3_9BACL</name>
<evidence type="ECO:0000259" key="5">
    <source>
        <dbReference type="PROSITE" id="PS01124"/>
    </source>
</evidence>
<keyword evidence="3" id="KW-0804">Transcription</keyword>
<keyword evidence="2" id="KW-0238">DNA-binding</keyword>
<dbReference type="InterPro" id="IPR018062">
    <property type="entry name" value="HTH_AraC-typ_CS"/>
</dbReference>
<dbReference type="SMART" id="SM00342">
    <property type="entry name" value="HTH_ARAC"/>
    <property type="match status" value="1"/>
</dbReference>
<keyword evidence="1" id="KW-0805">Transcription regulation</keyword>
<dbReference type="PROSITE" id="PS00041">
    <property type="entry name" value="HTH_ARAC_FAMILY_1"/>
    <property type="match status" value="1"/>
</dbReference>
<proteinExistence type="predicted"/>
<feature type="domain" description="HTH araC/xylS-type" evidence="5">
    <location>
        <begin position="664"/>
        <end position="761"/>
    </location>
</feature>
<accession>A0ABT1YAR3</accession>
<dbReference type="InterPro" id="IPR018060">
    <property type="entry name" value="HTH_AraC"/>
</dbReference>
<dbReference type="Proteomes" id="UP001300012">
    <property type="component" value="Unassembled WGS sequence"/>
</dbReference>
<reference evidence="6 7" key="1">
    <citation type="submission" date="2022-08" db="EMBL/GenBank/DDBJ databases">
        <title>Paenibacillus endoradicis sp. nov., Paenibacillus radicibacter sp. nov and Paenibacillus pararadicis sp. nov., three cold-adapted plant growth-promoting bacteria isolated from root of Larix gmelinii in Great Khingan.</title>
        <authorList>
            <person name="Xue H."/>
        </authorList>
    </citation>
    <scope>NUCLEOTIDE SEQUENCE [LARGE SCALE GENOMIC DNA]</scope>
    <source>
        <strain evidence="6 7">N5-1-1-5</strain>
    </source>
</reference>
<evidence type="ECO:0000256" key="1">
    <source>
        <dbReference type="ARBA" id="ARBA00023015"/>
    </source>
</evidence>
<dbReference type="EMBL" id="JANQBD010000001">
    <property type="protein sequence ID" value="MCR8629840.1"/>
    <property type="molecule type" value="Genomic_DNA"/>
</dbReference>
<evidence type="ECO:0000313" key="6">
    <source>
        <dbReference type="EMBL" id="MCR8629840.1"/>
    </source>
</evidence>